<accession>A0A151LZU2</accession>
<evidence type="ECO:0000313" key="2">
    <source>
        <dbReference type="EMBL" id="KYO17795.1"/>
    </source>
</evidence>
<comment type="caution">
    <text evidence="2">The sequence shown here is derived from an EMBL/GenBank/DDBJ whole genome shotgun (WGS) entry which is preliminary data.</text>
</comment>
<gene>
    <name evidence="2" type="ORF">Y1Q_0011471</name>
</gene>
<feature type="region of interest" description="Disordered" evidence="1">
    <location>
        <begin position="1"/>
        <end position="38"/>
    </location>
</feature>
<dbReference type="EMBL" id="AKHW03006853">
    <property type="protein sequence ID" value="KYO17795.1"/>
    <property type="molecule type" value="Genomic_DNA"/>
</dbReference>
<dbReference type="AlphaFoldDB" id="A0A151LZU2"/>
<evidence type="ECO:0000313" key="3">
    <source>
        <dbReference type="Proteomes" id="UP000050525"/>
    </source>
</evidence>
<proteinExistence type="predicted"/>
<dbReference type="Proteomes" id="UP000050525">
    <property type="component" value="Unassembled WGS sequence"/>
</dbReference>
<name>A0A151LZU2_ALLMI</name>
<protein>
    <submittedName>
        <fullName evidence="2">Uncharacterized protein</fullName>
    </submittedName>
</protein>
<keyword evidence="3" id="KW-1185">Reference proteome</keyword>
<reference evidence="2 3" key="1">
    <citation type="journal article" date="2012" name="Genome Biol.">
        <title>Sequencing three crocodilian genomes to illuminate the evolution of archosaurs and amniotes.</title>
        <authorList>
            <person name="St John J.A."/>
            <person name="Braun E.L."/>
            <person name="Isberg S.R."/>
            <person name="Miles L.G."/>
            <person name="Chong A.Y."/>
            <person name="Gongora J."/>
            <person name="Dalzell P."/>
            <person name="Moran C."/>
            <person name="Bed'hom B."/>
            <person name="Abzhanov A."/>
            <person name="Burgess S.C."/>
            <person name="Cooksey A.M."/>
            <person name="Castoe T.A."/>
            <person name="Crawford N.G."/>
            <person name="Densmore L.D."/>
            <person name="Drew J.C."/>
            <person name="Edwards S.V."/>
            <person name="Faircloth B.C."/>
            <person name="Fujita M.K."/>
            <person name="Greenwold M.J."/>
            <person name="Hoffmann F.G."/>
            <person name="Howard J.M."/>
            <person name="Iguchi T."/>
            <person name="Janes D.E."/>
            <person name="Khan S.Y."/>
            <person name="Kohno S."/>
            <person name="de Koning A.J."/>
            <person name="Lance S.L."/>
            <person name="McCarthy F.M."/>
            <person name="McCormack J.E."/>
            <person name="Merchant M.E."/>
            <person name="Peterson D.G."/>
            <person name="Pollock D.D."/>
            <person name="Pourmand N."/>
            <person name="Raney B.J."/>
            <person name="Roessler K.A."/>
            <person name="Sanford J.R."/>
            <person name="Sawyer R.H."/>
            <person name="Schmidt C.J."/>
            <person name="Triplett E.W."/>
            <person name="Tuberville T.D."/>
            <person name="Venegas-Anaya M."/>
            <person name="Howard J.T."/>
            <person name="Jarvis E.D."/>
            <person name="Guillette L.J.Jr."/>
            <person name="Glenn T.C."/>
            <person name="Green R.E."/>
            <person name="Ray D.A."/>
        </authorList>
    </citation>
    <scope>NUCLEOTIDE SEQUENCE [LARGE SCALE GENOMIC DNA]</scope>
    <source>
        <strain evidence="2">KSC_2009_1</strain>
    </source>
</reference>
<sequence length="76" mass="8483">MAPGGAGRRCGARGWEPAPPRDRCRPPQPLPLGSILKLTEPGPVTKWSNLHYTTRRELETPTEQLRITCLAFQPSY</sequence>
<organism evidence="2 3">
    <name type="scientific">Alligator mississippiensis</name>
    <name type="common">American alligator</name>
    <dbReference type="NCBI Taxonomy" id="8496"/>
    <lineage>
        <taxon>Eukaryota</taxon>
        <taxon>Metazoa</taxon>
        <taxon>Chordata</taxon>
        <taxon>Craniata</taxon>
        <taxon>Vertebrata</taxon>
        <taxon>Euteleostomi</taxon>
        <taxon>Archelosauria</taxon>
        <taxon>Archosauria</taxon>
        <taxon>Crocodylia</taxon>
        <taxon>Alligatoridae</taxon>
        <taxon>Alligatorinae</taxon>
        <taxon>Alligator</taxon>
    </lineage>
</organism>
<evidence type="ECO:0000256" key="1">
    <source>
        <dbReference type="SAM" id="MobiDB-lite"/>
    </source>
</evidence>